<dbReference type="AlphaFoldDB" id="A0A7S4K3N0"/>
<evidence type="ECO:0000259" key="7">
    <source>
        <dbReference type="Pfam" id="PF00520"/>
    </source>
</evidence>
<evidence type="ECO:0000313" key="8">
    <source>
        <dbReference type="EMBL" id="CAE2282715.1"/>
    </source>
</evidence>
<organism evidence="8">
    <name type="scientific">Odontella aurita</name>
    <dbReference type="NCBI Taxonomy" id="265563"/>
    <lineage>
        <taxon>Eukaryota</taxon>
        <taxon>Sar</taxon>
        <taxon>Stramenopiles</taxon>
        <taxon>Ochrophyta</taxon>
        <taxon>Bacillariophyta</taxon>
        <taxon>Mediophyceae</taxon>
        <taxon>Biddulphiophycidae</taxon>
        <taxon>Eupodiscales</taxon>
        <taxon>Odontellaceae</taxon>
        <taxon>Odontella</taxon>
    </lineage>
</organism>
<feature type="compositionally biased region" description="Basic and acidic residues" evidence="5">
    <location>
        <begin position="101"/>
        <end position="111"/>
    </location>
</feature>
<dbReference type="GO" id="GO:0005216">
    <property type="term" value="F:monoatomic ion channel activity"/>
    <property type="evidence" value="ECO:0007669"/>
    <property type="project" value="InterPro"/>
</dbReference>
<feature type="transmembrane region" description="Helical" evidence="6">
    <location>
        <begin position="717"/>
        <end position="740"/>
    </location>
</feature>
<evidence type="ECO:0000256" key="2">
    <source>
        <dbReference type="ARBA" id="ARBA00022692"/>
    </source>
</evidence>
<feature type="region of interest" description="Disordered" evidence="5">
    <location>
        <begin position="491"/>
        <end position="518"/>
    </location>
</feature>
<reference evidence="8" key="1">
    <citation type="submission" date="2021-01" db="EMBL/GenBank/DDBJ databases">
        <authorList>
            <person name="Corre E."/>
            <person name="Pelletier E."/>
            <person name="Niang G."/>
            <person name="Scheremetjew M."/>
            <person name="Finn R."/>
            <person name="Kale V."/>
            <person name="Holt S."/>
            <person name="Cochrane G."/>
            <person name="Meng A."/>
            <person name="Brown T."/>
            <person name="Cohen L."/>
        </authorList>
    </citation>
    <scope>NUCLEOTIDE SEQUENCE</scope>
    <source>
        <strain evidence="8">Isolate 1302-5</strain>
    </source>
</reference>
<dbReference type="Pfam" id="PF00520">
    <property type="entry name" value="Ion_trans"/>
    <property type="match status" value="1"/>
</dbReference>
<comment type="subcellular location">
    <subcellularLocation>
        <location evidence="1">Membrane</location>
        <topology evidence="1">Multi-pass membrane protein</topology>
    </subcellularLocation>
</comment>
<dbReference type="GO" id="GO:0016020">
    <property type="term" value="C:membrane"/>
    <property type="evidence" value="ECO:0007669"/>
    <property type="project" value="UniProtKB-SubCell"/>
</dbReference>
<gene>
    <name evidence="8" type="ORF">OAUR00152_LOCUS38566</name>
</gene>
<feature type="compositionally biased region" description="Basic and acidic residues" evidence="5">
    <location>
        <begin position="491"/>
        <end position="501"/>
    </location>
</feature>
<evidence type="ECO:0000256" key="5">
    <source>
        <dbReference type="SAM" id="MobiDB-lite"/>
    </source>
</evidence>
<feature type="compositionally biased region" description="Acidic residues" evidence="5">
    <location>
        <begin position="112"/>
        <end position="121"/>
    </location>
</feature>
<accession>A0A7S4K3N0</accession>
<evidence type="ECO:0000256" key="1">
    <source>
        <dbReference type="ARBA" id="ARBA00004141"/>
    </source>
</evidence>
<name>A0A7S4K3N0_9STRA</name>
<keyword evidence="3 6" id="KW-1133">Transmembrane helix</keyword>
<proteinExistence type="predicted"/>
<protein>
    <recommendedName>
        <fullName evidence="7">Ion transport domain-containing protein</fullName>
    </recommendedName>
</protein>
<feature type="transmembrane region" description="Helical" evidence="6">
    <location>
        <begin position="860"/>
        <end position="880"/>
    </location>
</feature>
<feature type="transmembrane region" description="Helical" evidence="6">
    <location>
        <begin position="789"/>
        <end position="809"/>
    </location>
</feature>
<feature type="region of interest" description="Disordered" evidence="5">
    <location>
        <begin position="75"/>
        <end position="123"/>
    </location>
</feature>
<keyword evidence="4 6" id="KW-0472">Membrane</keyword>
<dbReference type="InterPro" id="IPR005821">
    <property type="entry name" value="Ion_trans_dom"/>
</dbReference>
<sequence length="961" mass="106530">MSLSITLSLGGVDFCLSPSSPPQKGDADAKPIASVRRISIAGGTSSASGAGSVAASLEGFAAELAGFTGTLRVSLSTGTAGPSPSTSVLPAASKTSGNVDRSLEEKCRDESDVSDDGDVSDGVDWSVTSSQTKLHRSAEAVVAESARDGARSSVLPQREQIQFRPQLLQTKPLAHSQREHDSPCQGDNKSIPLDNAEEVAPSDECVKVGSVESPFRDDGSGSGTKLSLEIWDSFDGDQPQNKSNYSPENVKQKTAVWSEVLTPERSIRGFGMVRSTGQSHFIESTPFQKLLSQRYVDPDSPPPSLSLMTERDRPFRRIAIAKVIAHRKREQAHQLDDDQDMTPDMNISIGQERVGTMPAEPMLGSSKTALHRACADPNITLDVLRSTLEADPDAASAPDEKGNLPIHVITKNEVLLECHKDDVGTFVRDLLDVYPEGIIETDCEGDIPLAPIVRHWIENSYRTADEERGRAVSALGNGIFSPRHAFTRLGFRRDHHERGSTNDDDNDSGGGSGSSAIQTFSESMNKDKYNDLHPEVFAPPIVEWALVMLSLALDNFCGPLGRERGTRLEQLSSRGILADRIASIPLFLKTLLLIDDDETRMRILELSIVRRVMMRATSVNDWLIQLLKRPGTPSTRVVDYFSLVSKLDVSDFIGKDRRPKAADFEAFNKEKRTLFEAVQNYREILPSLLVLPRKQLEQISRSRLVWQVLDDTISRPFILSIVVIDLVLHLILLIAFRATLRAQGYASEMQQIKPPATRELVGILCCHQLIRMIGEGSHLLRISPSVFQFFLYDYWTWINVASIVLVWTSTQQLSSELKPNSVQLAISMALMWLRLLGLLKAMNMHLATYVVSVIEIFKDIRWYLVLLVCMLLMFADMIHILTSYSDGGSYCKVDFDDEESRVREDFCSKEILPSYFRMYGVLVGDFEIDDYRVIPLVAALFALFTFVGVILLLNVLIAIVR</sequence>
<feature type="compositionally biased region" description="Low complexity" evidence="5">
    <location>
        <begin position="75"/>
        <end position="87"/>
    </location>
</feature>
<feature type="domain" description="Ion transport" evidence="7">
    <location>
        <begin position="762"/>
        <end position="960"/>
    </location>
</feature>
<evidence type="ECO:0000256" key="3">
    <source>
        <dbReference type="ARBA" id="ARBA00022989"/>
    </source>
</evidence>
<evidence type="ECO:0000256" key="4">
    <source>
        <dbReference type="ARBA" id="ARBA00023136"/>
    </source>
</evidence>
<dbReference type="EMBL" id="HBKQ01056290">
    <property type="protein sequence ID" value="CAE2282715.1"/>
    <property type="molecule type" value="Transcribed_RNA"/>
</dbReference>
<evidence type="ECO:0000256" key="6">
    <source>
        <dbReference type="SAM" id="Phobius"/>
    </source>
</evidence>
<keyword evidence="2 6" id="KW-0812">Transmembrane</keyword>
<feature type="transmembrane region" description="Helical" evidence="6">
    <location>
        <begin position="933"/>
        <end position="960"/>
    </location>
</feature>